<dbReference type="InterPro" id="IPR027379">
    <property type="entry name" value="CLS_N"/>
</dbReference>
<feature type="domain" description="Cardiolipin synthase N-terminal" evidence="7">
    <location>
        <begin position="40"/>
        <end position="82"/>
    </location>
</feature>
<evidence type="ECO:0000256" key="3">
    <source>
        <dbReference type="ARBA" id="ARBA00022692"/>
    </source>
</evidence>
<sequence>MITASAAGPLLLSAAEEHNILLPAAYDIVWFLALAVAALLVVATLLHLARRKDLTSAETALWVLVVLLVPVVGPAVYLLIGRRPKGSPSPSGPRV</sequence>
<accession>A0A7J5UP26</accession>
<dbReference type="Pfam" id="PF13396">
    <property type="entry name" value="PLDc_N"/>
    <property type="match status" value="1"/>
</dbReference>
<dbReference type="AlphaFoldDB" id="A0A7J5UP26"/>
<gene>
    <name evidence="8" type="ORF">GB883_10540</name>
</gene>
<evidence type="ECO:0000256" key="4">
    <source>
        <dbReference type="ARBA" id="ARBA00022989"/>
    </source>
</evidence>
<evidence type="ECO:0000259" key="7">
    <source>
        <dbReference type="Pfam" id="PF13396"/>
    </source>
</evidence>
<protein>
    <recommendedName>
        <fullName evidence="7">Cardiolipin synthase N-terminal domain-containing protein</fullName>
    </recommendedName>
</protein>
<feature type="transmembrane region" description="Helical" evidence="6">
    <location>
        <begin position="60"/>
        <end position="80"/>
    </location>
</feature>
<feature type="transmembrane region" description="Helical" evidence="6">
    <location>
        <begin position="28"/>
        <end position="48"/>
    </location>
</feature>
<comment type="caution">
    <text evidence="8">The sequence shown here is derived from an EMBL/GenBank/DDBJ whole genome shotgun (WGS) entry which is preliminary data.</text>
</comment>
<evidence type="ECO:0000313" key="9">
    <source>
        <dbReference type="Proteomes" id="UP000451860"/>
    </source>
</evidence>
<dbReference type="GO" id="GO:0005886">
    <property type="term" value="C:plasma membrane"/>
    <property type="evidence" value="ECO:0007669"/>
    <property type="project" value="UniProtKB-SubCell"/>
</dbReference>
<name>A0A7J5UP26_9MICO</name>
<keyword evidence="3 6" id="KW-0812">Transmembrane</keyword>
<reference evidence="8 9" key="1">
    <citation type="submission" date="2019-10" db="EMBL/GenBank/DDBJ databases">
        <title>Georgenia wutianyii sp. nov. and Georgenia yuyongxinii sp. nov. isolated from plateau pika (Ochotona curzoniae) in the Qinghai-Tibet plateau of China.</title>
        <authorList>
            <person name="Tian Z."/>
        </authorList>
    </citation>
    <scope>NUCLEOTIDE SEQUENCE [LARGE SCALE GENOMIC DNA]</scope>
    <source>
        <strain evidence="8 9">DSM 21501</strain>
    </source>
</reference>
<evidence type="ECO:0000256" key="2">
    <source>
        <dbReference type="ARBA" id="ARBA00022475"/>
    </source>
</evidence>
<keyword evidence="2" id="KW-1003">Cell membrane</keyword>
<evidence type="ECO:0000256" key="5">
    <source>
        <dbReference type="ARBA" id="ARBA00023136"/>
    </source>
</evidence>
<keyword evidence="4 6" id="KW-1133">Transmembrane helix</keyword>
<organism evidence="8 9">
    <name type="scientific">Georgenia thermotolerans</name>
    <dbReference type="NCBI Taxonomy" id="527326"/>
    <lineage>
        <taxon>Bacteria</taxon>
        <taxon>Bacillati</taxon>
        <taxon>Actinomycetota</taxon>
        <taxon>Actinomycetes</taxon>
        <taxon>Micrococcales</taxon>
        <taxon>Bogoriellaceae</taxon>
        <taxon>Georgenia</taxon>
    </lineage>
</organism>
<proteinExistence type="predicted"/>
<evidence type="ECO:0000256" key="1">
    <source>
        <dbReference type="ARBA" id="ARBA00004651"/>
    </source>
</evidence>
<keyword evidence="9" id="KW-1185">Reference proteome</keyword>
<dbReference type="EMBL" id="WHJE01000042">
    <property type="protein sequence ID" value="KAE8764145.1"/>
    <property type="molecule type" value="Genomic_DNA"/>
</dbReference>
<dbReference type="Proteomes" id="UP000451860">
    <property type="component" value="Unassembled WGS sequence"/>
</dbReference>
<comment type="subcellular location">
    <subcellularLocation>
        <location evidence="1">Cell membrane</location>
        <topology evidence="1">Multi-pass membrane protein</topology>
    </subcellularLocation>
</comment>
<evidence type="ECO:0000313" key="8">
    <source>
        <dbReference type="EMBL" id="KAE8764145.1"/>
    </source>
</evidence>
<evidence type="ECO:0000256" key="6">
    <source>
        <dbReference type="SAM" id="Phobius"/>
    </source>
</evidence>
<keyword evidence="5 6" id="KW-0472">Membrane</keyword>
<dbReference type="RefSeq" id="WP_152202442.1">
    <property type="nucleotide sequence ID" value="NZ_VUKF01000014.1"/>
</dbReference>